<protein>
    <recommendedName>
        <fullName evidence="3">Protein FAR1-RELATED SEQUENCE</fullName>
    </recommendedName>
</protein>
<comment type="caution">
    <text evidence="1">The sequence shown here is derived from an EMBL/GenBank/DDBJ whole genome shotgun (WGS) entry which is preliminary data.</text>
</comment>
<sequence length="124" mass="14719">MCILTKNFEKGKLNCITRSTESSLGFTAYKVIEHISNATFNKFVVIYDAISRKVKYQCLLFESRDIFCHYSLSALSFEWVDKVAPRYILERWSKNEKRRHTHIKSNHDEPLLEPRSRRVDDLVF</sequence>
<accession>A0A445D1Y4</accession>
<evidence type="ECO:0008006" key="3">
    <source>
        <dbReference type="Google" id="ProtNLM"/>
    </source>
</evidence>
<evidence type="ECO:0000313" key="2">
    <source>
        <dbReference type="Proteomes" id="UP000289738"/>
    </source>
</evidence>
<keyword evidence="2" id="KW-1185">Reference proteome</keyword>
<dbReference type="EMBL" id="SDMP01000005">
    <property type="protein sequence ID" value="RYR57074.1"/>
    <property type="molecule type" value="Genomic_DNA"/>
</dbReference>
<dbReference type="AlphaFoldDB" id="A0A445D1Y4"/>
<evidence type="ECO:0000313" key="1">
    <source>
        <dbReference type="EMBL" id="RYR57074.1"/>
    </source>
</evidence>
<name>A0A445D1Y4_ARAHY</name>
<organism evidence="1 2">
    <name type="scientific">Arachis hypogaea</name>
    <name type="common">Peanut</name>
    <dbReference type="NCBI Taxonomy" id="3818"/>
    <lineage>
        <taxon>Eukaryota</taxon>
        <taxon>Viridiplantae</taxon>
        <taxon>Streptophyta</taxon>
        <taxon>Embryophyta</taxon>
        <taxon>Tracheophyta</taxon>
        <taxon>Spermatophyta</taxon>
        <taxon>Magnoliopsida</taxon>
        <taxon>eudicotyledons</taxon>
        <taxon>Gunneridae</taxon>
        <taxon>Pentapetalae</taxon>
        <taxon>rosids</taxon>
        <taxon>fabids</taxon>
        <taxon>Fabales</taxon>
        <taxon>Fabaceae</taxon>
        <taxon>Papilionoideae</taxon>
        <taxon>50 kb inversion clade</taxon>
        <taxon>dalbergioids sensu lato</taxon>
        <taxon>Dalbergieae</taxon>
        <taxon>Pterocarpus clade</taxon>
        <taxon>Arachis</taxon>
    </lineage>
</organism>
<gene>
    <name evidence="1" type="ORF">Ahy_A05g022815</name>
</gene>
<proteinExistence type="predicted"/>
<reference evidence="1 2" key="1">
    <citation type="submission" date="2019-01" db="EMBL/GenBank/DDBJ databases">
        <title>Sequencing of cultivated peanut Arachis hypogaea provides insights into genome evolution and oil improvement.</title>
        <authorList>
            <person name="Chen X."/>
        </authorList>
    </citation>
    <scope>NUCLEOTIDE SEQUENCE [LARGE SCALE GENOMIC DNA]</scope>
    <source>
        <strain evidence="2">cv. Fuhuasheng</strain>
        <tissue evidence="1">Leaves</tissue>
    </source>
</reference>
<dbReference type="Proteomes" id="UP000289738">
    <property type="component" value="Chromosome A05"/>
</dbReference>